<gene>
    <name evidence="6" type="ORF">STRCR_0990</name>
</gene>
<dbReference type="PANTHER" id="PTHR10359:SF19">
    <property type="entry name" value="DNA REPAIR GLYCOSYLASE MJ1434-RELATED"/>
    <property type="match status" value="1"/>
</dbReference>
<keyword evidence="3" id="KW-0408">Iron</keyword>
<evidence type="ECO:0000313" key="6">
    <source>
        <dbReference type="EMBL" id="EHI75389.1"/>
    </source>
</evidence>
<reference evidence="6" key="1">
    <citation type="submission" date="2011-07" db="EMBL/GenBank/DDBJ databases">
        <authorList>
            <person name="Stanhope M.J."/>
            <person name="Durkin A.S."/>
            <person name="Hostetler J."/>
            <person name="Kim M."/>
            <person name="Radune D."/>
            <person name="Singh I."/>
            <person name="Town C.D."/>
        </authorList>
    </citation>
    <scope>NUCLEOTIDE SEQUENCE [LARGE SCALE GENOMIC DNA]</scope>
    <source>
        <strain evidence="6">HS-6</strain>
    </source>
</reference>
<evidence type="ECO:0000259" key="5">
    <source>
        <dbReference type="SMART" id="SM00478"/>
    </source>
</evidence>
<keyword evidence="7" id="KW-1185">Reference proteome</keyword>
<keyword evidence="6" id="KW-0378">Hydrolase</keyword>
<dbReference type="EMBL" id="AEUV02000002">
    <property type="protein sequence ID" value="EHI75389.1"/>
    <property type="molecule type" value="Genomic_DNA"/>
</dbReference>
<dbReference type="GO" id="GO:0046872">
    <property type="term" value="F:metal ion binding"/>
    <property type="evidence" value="ECO:0007669"/>
    <property type="project" value="UniProtKB-KW"/>
</dbReference>
<keyword evidence="6" id="KW-0540">Nuclease</keyword>
<dbReference type="Gene3D" id="1.10.340.30">
    <property type="entry name" value="Hypothetical protein, domain 2"/>
    <property type="match status" value="1"/>
</dbReference>
<dbReference type="AlphaFoldDB" id="G5JSU1"/>
<dbReference type="eggNOG" id="COG2231">
    <property type="taxonomic scope" value="Bacteria"/>
</dbReference>
<keyword evidence="2" id="KW-0479">Metal-binding</keyword>
<evidence type="ECO:0000256" key="3">
    <source>
        <dbReference type="ARBA" id="ARBA00023004"/>
    </source>
</evidence>
<dbReference type="InterPro" id="IPR011257">
    <property type="entry name" value="DNA_glycosylase"/>
</dbReference>
<keyword evidence="1" id="KW-0004">4Fe-4S</keyword>
<dbReference type="SMART" id="SM00478">
    <property type="entry name" value="ENDO3c"/>
    <property type="match status" value="1"/>
</dbReference>
<dbReference type="RefSeq" id="WP_004229736.1">
    <property type="nucleotide sequence ID" value="NZ_AEUV02000002.1"/>
</dbReference>
<dbReference type="Pfam" id="PF00730">
    <property type="entry name" value="HhH-GPD"/>
    <property type="match status" value="1"/>
</dbReference>
<evidence type="ECO:0000256" key="2">
    <source>
        <dbReference type="ARBA" id="ARBA00022723"/>
    </source>
</evidence>
<evidence type="ECO:0000256" key="4">
    <source>
        <dbReference type="ARBA" id="ARBA00023014"/>
    </source>
</evidence>
<dbReference type="PANTHER" id="PTHR10359">
    <property type="entry name" value="A/G-SPECIFIC ADENINE GLYCOSYLASE/ENDONUCLEASE III"/>
    <property type="match status" value="1"/>
</dbReference>
<keyword evidence="4" id="KW-0411">Iron-sulfur</keyword>
<evidence type="ECO:0000313" key="7">
    <source>
        <dbReference type="Proteomes" id="UP000004322"/>
    </source>
</evidence>
<accession>G5JSU1</accession>
<dbReference type="GO" id="GO:0051539">
    <property type="term" value="F:4 iron, 4 sulfur cluster binding"/>
    <property type="evidence" value="ECO:0007669"/>
    <property type="project" value="UniProtKB-KW"/>
</dbReference>
<dbReference type="GO" id="GO:0004519">
    <property type="term" value="F:endonuclease activity"/>
    <property type="evidence" value="ECO:0007669"/>
    <property type="project" value="UniProtKB-KW"/>
</dbReference>
<dbReference type="OrthoDB" id="9802365at2"/>
<protein>
    <submittedName>
        <fullName evidence="6">Endonuclease III domain protein</fullName>
    </submittedName>
</protein>
<dbReference type="SUPFAM" id="SSF48150">
    <property type="entry name" value="DNA-glycosylase"/>
    <property type="match status" value="1"/>
</dbReference>
<dbReference type="PIRSF" id="PIRSF001435">
    <property type="entry name" value="Nth"/>
    <property type="match status" value="1"/>
</dbReference>
<dbReference type="Proteomes" id="UP000004322">
    <property type="component" value="Unassembled WGS sequence"/>
</dbReference>
<evidence type="ECO:0000256" key="1">
    <source>
        <dbReference type="ARBA" id="ARBA00022485"/>
    </source>
</evidence>
<organism evidence="6 7">
    <name type="scientific">Streptococcus criceti HS-6</name>
    <dbReference type="NCBI Taxonomy" id="873449"/>
    <lineage>
        <taxon>Bacteria</taxon>
        <taxon>Bacillati</taxon>
        <taxon>Bacillota</taxon>
        <taxon>Bacilli</taxon>
        <taxon>Lactobacillales</taxon>
        <taxon>Streptococcaceae</taxon>
        <taxon>Streptococcus</taxon>
    </lineage>
</organism>
<feature type="domain" description="HhH-GPD" evidence="5">
    <location>
        <begin position="35"/>
        <end position="194"/>
    </location>
</feature>
<comment type="caution">
    <text evidence="6">The sequence shown here is derived from an EMBL/GenBank/DDBJ whole genome shotgun (WGS) entry which is preliminary data.</text>
</comment>
<dbReference type="GO" id="GO:0006284">
    <property type="term" value="P:base-excision repair"/>
    <property type="evidence" value="ECO:0007669"/>
    <property type="project" value="InterPro"/>
</dbReference>
<sequence length="224" mass="25705">MALSVYDLYQKMLAHMGPTNWWPADSKQQIIIEAILIQNTTERNALVASSLIRQETAYNFEKIQELSTDKLEELVRPAGFMKNKSKAIKTLTQWYLSYDEDSEAIVAQYGETLRNTLLQLHGVGPETADVLLTYIFDQPQFIADKYARTLFGLLGVEGLTTYQSLNRQLSQLPEPFTYQDAQEFHGLIDEFGKAYFHPIDNFQDSFLMGIHLDWAKINVNPTQK</sequence>
<dbReference type="CDD" id="cd00056">
    <property type="entry name" value="ENDO3c"/>
    <property type="match status" value="1"/>
</dbReference>
<name>G5JSU1_STRCG</name>
<dbReference type="InterPro" id="IPR003265">
    <property type="entry name" value="HhH-GPD_domain"/>
</dbReference>
<keyword evidence="6" id="KW-0255">Endonuclease</keyword>
<proteinExistence type="predicted"/>